<dbReference type="PATRIC" id="fig|246787.4.peg.1427"/>
<dbReference type="AlphaFoldDB" id="A0A0P0GN65"/>
<dbReference type="EMBL" id="CP012801">
    <property type="protein sequence ID" value="ALJ58644.1"/>
    <property type="molecule type" value="Genomic_DNA"/>
</dbReference>
<accession>A0A0P0GN65</accession>
<dbReference type="KEGG" id="bcel:BcellWH2_01383"/>
<evidence type="ECO:0000313" key="2">
    <source>
        <dbReference type="Proteomes" id="UP000061809"/>
    </source>
</evidence>
<gene>
    <name evidence="1" type="ORF">BcellWH2_01383</name>
</gene>
<organism evidence="1 2">
    <name type="scientific">Bacteroides cellulosilyticus</name>
    <dbReference type="NCBI Taxonomy" id="246787"/>
    <lineage>
        <taxon>Bacteria</taxon>
        <taxon>Pseudomonadati</taxon>
        <taxon>Bacteroidota</taxon>
        <taxon>Bacteroidia</taxon>
        <taxon>Bacteroidales</taxon>
        <taxon>Bacteroidaceae</taxon>
        <taxon>Bacteroides</taxon>
    </lineage>
</organism>
<sequence length="158" mass="18314">MILYHGTYIDIRSIDLDRCMPYKDFGKGFYLTDIEQQARDMAIRKSKFVPKSSPHVLKYEFDENYLKDGTLQVKIFEGSTEEWAQFIIANRYNPENRVVHDYDVVIGPIADDGVALQIGLFKDGFIDLAALTKALEYKKLNKQYYFGTVKAVNLLKRI</sequence>
<protein>
    <recommendedName>
        <fullName evidence="3">DUF3990 domain-containing protein</fullName>
    </recommendedName>
</protein>
<proteinExistence type="predicted"/>
<name>A0A0P0GN65_9BACE</name>
<dbReference type="RefSeq" id="WP_029428276.1">
    <property type="nucleotide sequence ID" value="NZ_JBEJJS010000155.1"/>
</dbReference>
<evidence type="ECO:0008006" key="3">
    <source>
        <dbReference type="Google" id="ProtNLM"/>
    </source>
</evidence>
<evidence type="ECO:0000313" key="1">
    <source>
        <dbReference type="EMBL" id="ALJ58644.1"/>
    </source>
</evidence>
<dbReference type="Pfam" id="PF13151">
    <property type="entry name" value="DUF3990"/>
    <property type="match status" value="1"/>
</dbReference>
<dbReference type="Proteomes" id="UP000061809">
    <property type="component" value="Chromosome"/>
</dbReference>
<dbReference type="InterPro" id="IPR025051">
    <property type="entry name" value="DUF3990"/>
</dbReference>
<reference evidence="1 2" key="1">
    <citation type="journal article" date="2015" name="Science">
        <title>Genetic determinants of in vivo fitness and diet responsiveness in multiple human gut Bacteroides.</title>
        <authorList>
            <person name="Wu M."/>
            <person name="McNulty N.P."/>
            <person name="Rodionov D.A."/>
            <person name="Khoroshkin M.S."/>
            <person name="Griffin N.W."/>
            <person name="Cheng J."/>
            <person name="Latreille P."/>
            <person name="Kerstetter R.A."/>
            <person name="Terrapon N."/>
            <person name="Henrissat B."/>
            <person name="Osterman A.L."/>
            <person name="Gordon J.I."/>
        </authorList>
    </citation>
    <scope>NUCLEOTIDE SEQUENCE [LARGE SCALE GENOMIC DNA]</scope>
    <source>
        <strain evidence="1 2">WH2</strain>
    </source>
</reference>